<keyword evidence="1" id="KW-0238">DNA-binding</keyword>
<dbReference type="PROSITE" id="PS50995">
    <property type="entry name" value="HTH_MARR_2"/>
    <property type="match status" value="1"/>
</dbReference>
<evidence type="ECO:0000313" key="4">
    <source>
        <dbReference type="EMBL" id="KNB74453.1"/>
    </source>
</evidence>
<dbReference type="InterPro" id="IPR036388">
    <property type="entry name" value="WH-like_DNA-bd_sf"/>
</dbReference>
<dbReference type="InterPro" id="IPR036390">
    <property type="entry name" value="WH_DNA-bd_sf"/>
</dbReference>
<dbReference type="AlphaFoldDB" id="A0A0K9Z0D4"/>
<dbReference type="SMART" id="SM00347">
    <property type="entry name" value="HTH_MARR"/>
    <property type="match status" value="1"/>
</dbReference>
<dbReference type="SUPFAM" id="SSF46785">
    <property type="entry name" value="Winged helix' DNA-binding domain"/>
    <property type="match status" value="1"/>
</dbReference>
<protein>
    <submittedName>
        <fullName evidence="4">Transcriptional regulator</fullName>
    </submittedName>
</protein>
<accession>A0A0K9Z0D4</accession>
<evidence type="ECO:0000259" key="2">
    <source>
        <dbReference type="PROSITE" id="PS50995"/>
    </source>
</evidence>
<dbReference type="OrthoDB" id="166070at2"/>
<proteinExistence type="predicted"/>
<dbReference type="GO" id="GO:0003700">
    <property type="term" value="F:DNA-binding transcription factor activity"/>
    <property type="evidence" value="ECO:0007669"/>
    <property type="project" value="InterPro"/>
</dbReference>
<feature type="domain" description="HTH marR-type" evidence="2">
    <location>
        <begin position="7"/>
        <end position="138"/>
    </location>
</feature>
<reference evidence="5" key="1">
    <citation type="submission" date="2015-07" db="EMBL/GenBank/DDBJ databases">
        <title>Genome sequencing project for genomic taxonomy and phylogenomics of Bacillus-like bacteria.</title>
        <authorList>
            <person name="Liu B."/>
            <person name="Wang J."/>
            <person name="Zhu Y."/>
            <person name="Liu G."/>
            <person name="Chen Q."/>
            <person name="Chen Z."/>
            <person name="Lan J."/>
            <person name="Che J."/>
            <person name="Ge C."/>
            <person name="Shi H."/>
            <person name="Pan Z."/>
            <person name="Liu X."/>
        </authorList>
    </citation>
    <scope>NUCLEOTIDE SEQUENCE [LARGE SCALE GENOMIC DNA]</scope>
    <source>
        <strain evidence="5">DSM 9887</strain>
    </source>
</reference>
<reference evidence="4" key="2">
    <citation type="submission" date="2015-07" db="EMBL/GenBank/DDBJ databases">
        <title>MeaNS - Measles Nucleotide Surveillance Program.</title>
        <authorList>
            <person name="Tran T."/>
            <person name="Druce J."/>
        </authorList>
    </citation>
    <scope>NUCLEOTIDE SEQUENCE</scope>
    <source>
        <strain evidence="4">DSM 9887</strain>
    </source>
</reference>
<dbReference type="InterPro" id="IPR000835">
    <property type="entry name" value="HTH_MarR-typ"/>
</dbReference>
<dbReference type="PATRIC" id="fig|54915.3.peg.5519"/>
<dbReference type="GO" id="GO:0006950">
    <property type="term" value="P:response to stress"/>
    <property type="evidence" value="ECO:0007669"/>
    <property type="project" value="TreeGrafter"/>
</dbReference>
<reference evidence="3 6" key="3">
    <citation type="submission" date="2019-06" db="EMBL/GenBank/DDBJ databases">
        <title>Whole genome shotgun sequence of Brevibacillus reuszeri NBRC 15719.</title>
        <authorList>
            <person name="Hosoyama A."/>
            <person name="Uohara A."/>
            <person name="Ohji S."/>
            <person name="Ichikawa N."/>
        </authorList>
    </citation>
    <scope>NUCLEOTIDE SEQUENCE [LARGE SCALE GENOMIC DNA]</scope>
    <source>
        <strain evidence="3 6">NBRC 15719</strain>
    </source>
</reference>
<dbReference type="RefSeq" id="WP_049736697.1">
    <property type="nucleotide sequence ID" value="NZ_BJON01000006.1"/>
</dbReference>
<gene>
    <name evidence="4" type="ORF">ADS79_01820</name>
    <name evidence="3" type="ORF">BRE01_16310</name>
</gene>
<sequence>MPNKQGLTELEELYIQVQRKVSTQWHKRLDSLVSGSQALILRILDRNGPQKVSTIAERLDITPGAVTNLSDKLIACGYANRNRDTADRRVVHLEITDQGREILEKYREVLKSTVESIFVGLSDDDIAHLTRIYQQVLANIEQPREENIL</sequence>
<name>A0A0K9Z0D4_9BACL</name>
<evidence type="ECO:0000256" key="1">
    <source>
        <dbReference type="ARBA" id="ARBA00023125"/>
    </source>
</evidence>
<dbReference type="InterPro" id="IPR039422">
    <property type="entry name" value="MarR/SlyA-like"/>
</dbReference>
<dbReference type="Gene3D" id="1.10.10.10">
    <property type="entry name" value="Winged helix-like DNA-binding domain superfamily/Winged helix DNA-binding domain"/>
    <property type="match status" value="1"/>
</dbReference>
<dbReference type="PRINTS" id="PR00598">
    <property type="entry name" value="HTHMARR"/>
</dbReference>
<dbReference type="Proteomes" id="UP000319578">
    <property type="component" value="Unassembled WGS sequence"/>
</dbReference>
<comment type="caution">
    <text evidence="4">The sequence shown here is derived from an EMBL/GenBank/DDBJ whole genome shotgun (WGS) entry which is preliminary data.</text>
</comment>
<evidence type="ECO:0000313" key="5">
    <source>
        <dbReference type="Proteomes" id="UP000036834"/>
    </source>
</evidence>
<dbReference type="STRING" id="54915.ADS79_01820"/>
<organism evidence="4 5">
    <name type="scientific">Brevibacillus reuszeri</name>
    <dbReference type="NCBI Taxonomy" id="54915"/>
    <lineage>
        <taxon>Bacteria</taxon>
        <taxon>Bacillati</taxon>
        <taxon>Bacillota</taxon>
        <taxon>Bacilli</taxon>
        <taxon>Bacillales</taxon>
        <taxon>Paenibacillaceae</taxon>
        <taxon>Brevibacillus</taxon>
    </lineage>
</organism>
<dbReference type="Proteomes" id="UP000036834">
    <property type="component" value="Unassembled WGS sequence"/>
</dbReference>
<evidence type="ECO:0000313" key="6">
    <source>
        <dbReference type="Proteomes" id="UP000319578"/>
    </source>
</evidence>
<keyword evidence="6" id="KW-1185">Reference proteome</keyword>
<dbReference type="PANTHER" id="PTHR33164">
    <property type="entry name" value="TRANSCRIPTIONAL REGULATOR, MARR FAMILY"/>
    <property type="match status" value="1"/>
</dbReference>
<dbReference type="Pfam" id="PF01047">
    <property type="entry name" value="MarR"/>
    <property type="match status" value="1"/>
</dbReference>
<dbReference type="PANTHER" id="PTHR33164:SF43">
    <property type="entry name" value="HTH-TYPE TRANSCRIPTIONAL REPRESSOR YETL"/>
    <property type="match status" value="1"/>
</dbReference>
<evidence type="ECO:0000313" key="3">
    <source>
        <dbReference type="EMBL" id="GED67929.1"/>
    </source>
</evidence>
<dbReference type="EMBL" id="LGIQ01000002">
    <property type="protein sequence ID" value="KNB74453.1"/>
    <property type="molecule type" value="Genomic_DNA"/>
</dbReference>
<dbReference type="GO" id="GO:0003677">
    <property type="term" value="F:DNA binding"/>
    <property type="evidence" value="ECO:0007669"/>
    <property type="project" value="UniProtKB-KW"/>
</dbReference>
<dbReference type="EMBL" id="BJON01000006">
    <property type="protein sequence ID" value="GED67929.1"/>
    <property type="molecule type" value="Genomic_DNA"/>
</dbReference>